<reference evidence="2" key="1">
    <citation type="journal article" date="2014" name="Front. Microbiol.">
        <title>High frequency of phylogenetically diverse reductive dehalogenase-homologous genes in deep subseafloor sedimentary metagenomes.</title>
        <authorList>
            <person name="Kawai M."/>
            <person name="Futagami T."/>
            <person name="Toyoda A."/>
            <person name="Takaki Y."/>
            <person name="Nishi S."/>
            <person name="Hori S."/>
            <person name="Arai W."/>
            <person name="Tsubouchi T."/>
            <person name="Morono Y."/>
            <person name="Uchiyama I."/>
            <person name="Ito T."/>
            <person name="Fujiyama A."/>
            <person name="Inagaki F."/>
            <person name="Takami H."/>
        </authorList>
    </citation>
    <scope>NUCLEOTIDE SEQUENCE</scope>
    <source>
        <strain evidence="2">Expedition CK06-06</strain>
    </source>
</reference>
<dbReference type="InterPro" id="IPR029044">
    <property type="entry name" value="Nucleotide-diphossugar_trans"/>
</dbReference>
<dbReference type="Gene3D" id="3.90.550.10">
    <property type="entry name" value="Spore Coat Polysaccharide Biosynthesis Protein SpsA, Chain A"/>
    <property type="match status" value="1"/>
</dbReference>
<dbReference type="EMBL" id="BART01020134">
    <property type="protein sequence ID" value="GAH00514.1"/>
    <property type="molecule type" value="Genomic_DNA"/>
</dbReference>
<organism evidence="2">
    <name type="scientific">marine sediment metagenome</name>
    <dbReference type="NCBI Taxonomy" id="412755"/>
    <lineage>
        <taxon>unclassified sequences</taxon>
        <taxon>metagenomes</taxon>
        <taxon>ecological metagenomes</taxon>
    </lineage>
</organism>
<dbReference type="InterPro" id="IPR001173">
    <property type="entry name" value="Glyco_trans_2-like"/>
</dbReference>
<feature type="non-terminal residue" evidence="2">
    <location>
        <position position="148"/>
    </location>
</feature>
<protein>
    <recommendedName>
        <fullName evidence="1">Glycosyltransferase 2-like domain-containing protein</fullName>
    </recommendedName>
</protein>
<comment type="caution">
    <text evidence="2">The sequence shown here is derived from an EMBL/GenBank/DDBJ whole genome shotgun (WGS) entry which is preliminary data.</text>
</comment>
<proteinExistence type="predicted"/>
<accession>X1D616</accession>
<name>X1D616_9ZZZZ</name>
<evidence type="ECO:0000313" key="2">
    <source>
        <dbReference type="EMBL" id="GAH00514.1"/>
    </source>
</evidence>
<dbReference type="CDD" id="cd00761">
    <property type="entry name" value="Glyco_tranf_GTA_type"/>
    <property type="match status" value="1"/>
</dbReference>
<dbReference type="PANTHER" id="PTHR22916">
    <property type="entry name" value="GLYCOSYLTRANSFERASE"/>
    <property type="match status" value="1"/>
</dbReference>
<evidence type="ECO:0000259" key="1">
    <source>
        <dbReference type="Pfam" id="PF00535"/>
    </source>
</evidence>
<dbReference type="Pfam" id="PF00535">
    <property type="entry name" value="Glycos_transf_2"/>
    <property type="match status" value="1"/>
</dbReference>
<dbReference type="SUPFAM" id="SSF53448">
    <property type="entry name" value="Nucleotide-diphospho-sugar transferases"/>
    <property type="match status" value="1"/>
</dbReference>
<feature type="domain" description="Glycosyltransferase 2-like" evidence="1">
    <location>
        <begin position="8"/>
        <end position="126"/>
    </location>
</feature>
<dbReference type="GO" id="GO:0016758">
    <property type="term" value="F:hexosyltransferase activity"/>
    <property type="evidence" value="ECO:0007669"/>
    <property type="project" value="UniProtKB-ARBA"/>
</dbReference>
<gene>
    <name evidence="2" type="ORF">S01H4_37475</name>
</gene>
<sequence length="148" mass="16611">MKNKSKVSAIMANYNKAEYLPEAIESILSQTHANLELIIIDDCSTDGSKKIIESYASKDCRIYPIFNNKNEGPPVSRNKGLKIASGKYIAILDSDDIALPRRLDIQYNFLEKHPEFFLVGGGAIDINEDGKEIRVNRPIANEIKLRKS</sequence>
<dbReference type="PANTHER" id="PTHR22916:SF3">
    <property type="entry name" value="UDP-GLCNAC:BETAGAL BETA-1,3-N-ACETYLGLUCOSAMINYLTRANSFERASE-LIKE PROTEIN 1"/>
    <property type="match status" value="1"/>
</dbReference>
<dbReference type="AlphaFoldDB" id="X1D616"/>